<dbReference type="EMBL" id="FP929059">
    <property type="protein sequence ID" value="CBL33830.1"/>
    <property type="molecule type" value="Genomic_DNA"/>
</dbReference>
<sequence>MNTVEKTEEGCKGENR</sequence>
<evidence type="ECO:0000313" key="1">
    <source>
        <dbReference type="EMBL" id="CBL33830.1"/>
    </source>
</evidence>
<organism evidence="1 2">
    <name type="scientific">[Eubacterium] siraeum V10Sc8a</name>
    <dbReference type="NCBI Taxonomy" id="717961"/>
    <lineage>
        <taxon>Bacteria</taxon>
        <taxon>Bacillati</taxon>
        <taxon>Bacillota</taxon>
        <taxon>Clostridia</taxon>
        <taxon>Eubacteriales</taxon>
        <taxon>Oscillospiraceae</taxon>
        <taxon>Oscillospiraceae incertae sedis</taxon>
    </lineage>
</organism>
<dbReference type="Proteomes" id="UP000007050">
    <property type="component" value="Chromosome"/>
</dbReference>
<accession>D4MJ97</accession>
<dbReference type="KEGG" id="esr:ES1_07290"/>
<gene>
    <name evidence="1" type="ORF">ES1_07290</name>
</gene>
<reference evidence="1 2" key="1">
    <citation type="submission" date="2010-03" db="EMBL/GenBank/DDBJ databases">
        <title>The genome sequence of Eubacterium siraeum V10Sc8a.</title>
        <authorList>
            <consortium name="metaHIT consortium -- http://www.metahit.eu/"/>
            <person name="Pajon A."/>
            <person name="Turner K."/>
            <person name="Parkhill J."/>
            <person name="Duncan S."/>
            <person name="Flint H."/>
        </authorList>
    </citation>
    <scope>NUCLEOTIDE SEQUENCE [LARGE SCALE GENOMIC DNA]</scope>
    <source>
        <strain evidence="1 2">V10Sc8a</strain>
    </source>
</reference>
<dbReference type="AlphaFoldDB" id="D4MJ97"/>
<proteinExistence type="predicted"/>
<evidence type="ECO:0000313" key="2">
    <source>
        <dbReference type="Proteomes" id="UP000007050"/>
    </source>
</evidence>
<reference evidence="1 2" key="2">
    <citation type="submission" date="2010-03" db="EMBL/GenBank/DDBJ databases">
        <authorList>
            <person name="Pajon A."/>
        </authorList>
    </citation>
    <scope>NUCLEOTIDE SEQUENCE [LARGE SCALE GENOMIC DNA]</scope>
    <source>
        <strain evidence="1 2">V10Sc8a</strain>
    </source>
</reference>
<name>D4MJ97_9FIRM</name>
<protein>
    <submittedName>
        <fullName evidence="1">Uncharacterized protein</fullName>
    </submittedName>
</protein>
<dbReference type="HOGENOM" id="CLU_3433021_0_0_9"/>